<name>A0A0R0ADM1_9GAMM</name>
<dbReference type="InterPro" id="IPR036388">
    <property type="entry name" value="WH-like_DNA-bd_sf"/>
</dbReference>
<dbReference type="GO" id="GO:0005829">
    <property type="term" value="C:cytosol"/>
    <property type="evidence" value="ECO:0007669"/>
    <property type="project" value="TreeGrafter"/>
</dbReference>
<dbReference type="OrthoDB" id="5476at2"/>
<reference evidence="5 6" key="1">
    <citation type="submission" date="2015-10" db="EMBL/GenBank/DDBJ databases">
        <title>Genome sequencing and analysis of members of genus Stenotrophomonas.</title>
        <authorList>
            <person name="Patil P.P."/>
            <person name="Midha S."/>
            <person name="Patil P.B."/>
        </authorList>
    </citation>
    <scope>NUCLEOTIDE SEQUENCE [LARGE SCALE GENOMIC DNA]</scope>
    <source>
        <strain evidence="5 6">JCM 9942</strain>
    </source>
</reference>
<comment type="caution">
    <text evidence="5">The sequence shown here is derived from an EMBL/GenBank/DDBJ whole genome shotgun (WGS) entry which is preliminary data.</text>
</comment>
<dbReference type="InterPro" id="IPR000485">
    <property type="entry name" value="AsnC-type_HTH_dom"/>
</dbReference>
<dbReference type="Gene3D" id="3.30.70.920">
    <property type="match status" value="1"/>
</dbReference>
<evidence type="ECO:0000313" key="6">
    <source>
        <dbReference type="Proteomes" id="UP000050836"/>
    </source>
</evidence>
<gene>
    <name evidence="5" type="ORF">ARC78_08785</name>
</gene>
<dbReference type="InterPro" id="IPR019887">
    <property type="entry name" value="Tscrpt_reg_AsnC/Lrp_C"/>
</dbReference>
<dbReference type="InterPro" id="IPR011008">
    <property type="entry name" value="Dimeric_a/b-barrel"/>
</dbReference>
<keyword evidence="1" id="KW-0805">Transcription regulation</keyword>
<dbReference type="PROSITE" id="PS50956">
    <property type="entry name" value="HTH_ASNC_2"/>
    <property type="match status" value="1"/>
</dbReference>
<dbReference type="RefSeq" id="WP_054657834.1">
    <property type="nucleotide sequence ID" value="NZ_BAZI01000040.1"/>
</dbReference>
<dbReference type="Pfam" id="PF01037">
    <property type="entry name" value="AsnC_trans_reg"/>
    <property type="match status" value="1"/>
</dbReference>
<proteinExistence type="predicted"/>
<dbReference type="Proteomes" id="UP000050836">
    <property type="component" value="Unassembled WGS sequence"/>
</dbReference>
<dbReference type="InterPro" id="IPR011991">
    <property type="entry name" value="ArsR-like_HTH"/>
</dbReference>
<keyword evidence="2" id="KW-0238">DNA-binding</keyword>
<evidence type="ECO:0000313" key="5">
    <source>
        <dbReference type="EMBL" id="KRG42773.1"/>
    </source>
</evidence>
<dbReference type="Pfam" id="PF13412">
    <property type="entry name" value="HTH_24"/>
    <property type="match status" value="1"/>
</dbReference>
<dbReference type="PROSITE" id="PS00519">
    <property type="entry name" value="HTH_ASNC_1"/>
    <property type="match status" value="1"/>
</dbReference>
<dbReference type="PANTHER" id="PTHR30154">
    <property type="entry name" value="LEUCINE-RESPONSIVE REGULATORY PROTEIN"/>
    <property type="match status" value="1"/>
</dbReference>
<dbReference type="InterPro" id="IPR019888">
    <property type="entry name" value="Tscrpt_reg_AsnC-like"/>
</dbReference>
<dbReference type="PANTHER" id="PTHR30154:SF53">
    <property type="entry name" value="HTH-TYPE TRANSCRIPTIONAL REGULATOR LRPC"/>
    <property type="match status" value="1"/>
</dbReference>
<accession>A0A0R0ADM1</accession>
<evidence type="ECO:0000256" key="1">
    <source>
        <dbReference type="ARBA" id="ARBA00023015"/>
    </source>
</evidence>
<feature type="domain" description="HTH asnC-type" evidence="4">
    <location>
        <begin position="3"/>
        <end position="65"/>
    </location>
</feature>
<evidence type="ECO:0000259" key="4">
    <source>
        <dbReference type="PROSITE" id="PS50956"/>
    </source>
</evidence>
<dbReference type="GO" id="GO:0006355">
    <property type="term" value="P:regulation of DNA-templated transcription"/>
    <property type="evidence" value="ECO:0007669"/>
    <property type="project" value="UniProtKB-ARBA"/>
</dbReference>
<dbReference type="SMART" id="SM00344">
    <property type="entry name" value="HTH_ASNC"/>
    <property type="match status" value="1"/>
</dbReference>
<dbReference type="EMBL" id="LLXS01000017">
    <property type="protein sequence ID" value="KRG42773.1"/>
    <property type="molecule type" value="Genomic_DNA"/>
</dbReference>
<dbReference type="GO" id="GO:0043200">
    <property type="term" value="P:response to amino acid"/>
    <property type="evidence" value="ECO:0007669"/>
    <property type="project" value="TreeGrafter"/>
</dbReference>
<keyword evidence="3" id="KW-0804">Transcription</keyword>
<protein>
    <submittedName>
        <fullName evidence="5">AsnC family transcriptional regulator</fullName>
    </submittedName>
</protein>
<sequence>MNISPADERLLSVLREDARASTAQIARRLGLSRTTVQSRIDRLEQQGVIAGYTVRTHEDYEQGQVRAHVLITVSPRKMPVVVKALRELPEVRTLHSVSGNHDLIAMVVVGGVGEMDVVTDAIGAIDGVERTNSAIILSTKFER</sequence>
<dbReference type="Gene3D" id="1.10.10.10">
    <property type="entry name" value="Winged helix-like DNA-binding domain superfamily/Winged helix DNA-binding domain"/>
    <property type="match status" value="1"/>
</dbReference>
<dbReference type="AlphaFoldDB" id="A0A0R0ADM1"/>
<dbReference type="InterPro" id="IPR019885">
    <property type="entry name" value="Tscrpt_reg_HTH_AsnC-type_CS"/>
</dbReference>
<dbReference type="GO" id="GO:0043565">
    <property type="term" value="F:sequence-specific DNA binding"/>
    <property type="evidence" value="ECO:0007669"/>
    <property type="project" value="InterPro"/>
</dbReference>
<dbReference type="InterPro" id="IPR036390">
    <property type="entry name" value="WH_DNA-bd_sf"/>
</dbReference>
<dbReference type="SUPFAM" id="SSF54909">
    <property type="entry name" value="Dimeric alpha+beta barrel"/>
    <property type="match status" value="1"/>
</dbReference>
<dbReference type="CDD" id="cd00090">
    <property type="entry name" value="HTH_ARSR"/>
    <property type="match status" value="1"/>
</dbReference>
<dbReference type="SUPFAM" id="SSF46785">
    <property type="entry name" value="Winged helix' DNA-binding domain"/>
    <property type="match status" value="1"/>
</dbReference>
<evidence type="ECO:0000256" key="3">
    <source>
        <dbReference type="ARBA" id="ARBA00023163"/>
    </source>
</evidence>
<dbReference type="PRINTS" id="PR00033">
    <property type="entry name" value="HTHASNC"/>
</dbReference>
<keyword evidence="6" id="KW-1185">Reference proteome</keyword>
<organism evidence="5 6">
    <name type="scientific">Stenotrophomonas pictorum JCM 9942</name>
    <dbReference type="NCBI Taxonomy" id="1236960"/>
    <lineage>
        <taxon>Bacteria</taxon>
        <taxon>Pseudomonadati</taxon>
        <taxon>Pseudomonadota</taxon>
        <taxon>Gammaproteobacteria</taxon>
        <taxon>Lysobacterales</taxon>
        <taxon>Lysobacteraceae</taxon>
        <taxon>Stenotrophomonas</taxon>
    </lineage>
</organism>
<evidence type="ECO:0000256" key="2">
    <source>
        <dbReference type="ARBA" id="ARBA00023125"/>
    </source>
</evidence>